<feature type="region of interest" description="Disordered" evidence="1">
    <location>
        <begin position="1"/>
        <end position="24"/>
    </location>
</feature>
<comment type="caution">
    <text evidence="2">The sequence shown here is derived from an EMBL/GenBank/DDBJ whole genome shotgun (WGS) entry which is preliminary data.</text>
</comment>
<dbReference type="Proteomes" id="UP001154282">
    <property type="component" value="Unassembled WGS sequence"/>
</dbReference>
<evidence type="ECO:0000256" key="1">
    <source>
        <dbReference type="SAM" id="MobiDB-lite"/>
    </source>
</evidence>
<keyword evidence="3" id="KW-1185">Reference proteome</keyword>
<organism evidence="2 3">
    <name type="scientific">Linum tenue</name>
    <dbReference type="NCBI Taxonomy" id="586396"/>
    <lineage>
        <taxon>Eukaryota</taxon>
        <taxon>Viridiplantae</taxon>
        <taxon>Streptophyta</taxon>
        <taxon>Embryophyta</taxon>
        <taxon>Tracheophyta</taxon>
        <taxon>Spermatophyta</taxon>
        <taxon>Magnoliopsida</taxon>
        <taxon>eudicotyledons</taxon>
        <taxon>Gunneridae</taxon>
        <taxon>Pentapetalae</taxon>
        <taxon>rosids</taxon>
        <taxon>fabids</taxon>
        <taxon>Malpighiales</taxon>
        <taxon>Linaceae</taxon>
        <taxon>Linum</taxon>
    </lineage>
</organism>
<name>A0AAV0P0F4_9ROSI</name>
<feature type="compositionally biased region" description="Low complexity" evidence="1">
    <location>
        <begin position="1"/>
        <end position="17"/>
    </location>
</feature>
<dbReference type="EMBL" id="CAMGYJ010000008">
    <property type="protein sequence ID" value="CAI0463999.1"/>
    <property type="molecule type" value="Genomic_DNA"/>
</dbReference>
<evidence type="ECO:0000313" key="2">
    <source>
        <dbReference type="EMBL" id="CAI0463999.1"/>
    </source>
</evidence>
<accession>A0AAV0P0F4</accession>
<evidence type="ECO:0000313" key="3">
    <source>
        <dbReference type="Proteomes" id="UP001154282"/>
    </source>
</evidence>
<protein>
    <submittedName>
        <fullName evidence="2">Uncharacterized protein</fullName>
    </submittedName>
</protein>
<proteinExistence type="predicted"/>
<reference evidence="2" key="1">
    <citation type="submission" date="2022-08" db="EMBL/GenBank/DDBJ databases">
        <authorList>
            <person name="Gutierrez-Valencia J."/>
        </authorList>
    </citation>
    <scope>NUCLEOTIDE SEQUENCE</scope>
</reference>
<dbReference type="AlphaFoldDB" id="A0AAV0P0F4"/>
<sequence length="44" mass="4741">MPSPSKSSSQYSTPSSSGRGNSAHSRIFHPASRFFWLILNLGGC</sequence>
<gene>
    <name evidence="2" type="ORF">LITE_LOCUS35996</name>
</gene>